<organism evidence="1 2">
    <name type="scientific">Clostridium intestinale DSM 6191</name>
    <dbReference type="NCBI Taxonomy" id="1121320"/>
    <lineage>
        <taxon>Bacteria</taxon>
        <taxon>Bacillati</taxon>
        <taxon>Bacillota</taxon>
        <taxon>Clostridia</taxon>
        <taxon>Eubacteriales</taxon>
        <taxon>Clostridiaceae</taxon>
        <taxon>Clostridium</taxon>
    </lineage>
</organism>
<evidence type="ECO:0000313" key="2">
    <source>
        <dbReference type="Proteomes" id="UP000184241"/>
    </source>
</evidence>
<proteinExistence type="predicted"/>
<dbReference type="AlphaFoldDB" id="A0A1M5ZV65"/>
<dbReference type="Proteomes" id="UP000184241">
    <property type="component" value="Unassembled WGS sequence"/>
</dbReference>
<dbReference type="EMBL" id="FQXU01000011">
    <property type="protein sequence ID" value="SHI28187.1"/>
    <property type="molecule type" value="Genomic_DNA"/>
</dbReference>
<protein>
    <submittedName>
        <fullName evidence="1">Uncharacterized protein</fullName>
    </submittedName>
</protein>
<reference evidence="1 2" key="1">
    <citation type="submission" date="2016-11" db="EMBL/GenBank/DDBJ databases">
        <authorList>
            <person name="Jaros S."/>
            <person name="Januszkiewicz K."/>
            <person name="Wedrychowicz H."/>
        </authorList>
    </citation>
    <scope>NUCLEOTIDE SEQUENCE [LARGE SCALE GENOMIC DNA]</scope>
    <source>
        <strain evidence="1 2">DSM 6191</strain>
    </source>
</reference>
<evidence type="ECO:0000313" key="1">
    <source>
        <dbReference type="EMBL" id="SHI28187.1"/>
    </source>
</evidence>
<sequence length="224" mass="26437">MRMQFNSFDYWKEQINKSRTIRGHVFVDEPINKKTVYLHSLIFCKNTGIENVWAPFPNAKALLGYIQYSFLQEAFYKWIYSREEKINFIPYNTTEEVISKAARDKKITSKEENNMRRHLNMIKKCWDLSEDRILLELRKFSIDFNKTWLGDNTEFIYLKTFSKAEDLGAFVLETGKLLNSDNKIEDKIGMDENNFIRVCKTASSIKKSGEELKDVLAKKLTEIL</sequence>
<name>A0A1M5ZV65_9CLOT</name>
<gene>
    <name evidence="1" type="ORF">SAMN02745941_03460</name>
</gene>
<accession>A0A1M5ZV65</accession>